<dbReference type="InterPro" id="IPR051200">
    <property type="entry name" value="Host-pathogen_enzymatic-act"/>
</dbReference>
<gene>
    <name evidence="2" type="ORF">GA0070611_1640</name>
</gene>
<dbReference type="InterPro" id="IPR015943">
    <property type="entry name" value="WD40/YVTN_repeat-like_dom_sf"/>
</dbReference>
<dbReference type="PATRIC" id="fig|261654.4.peg.1667"/>
<proteinExistence type="predicted"/>
<dbReference type="InterPro" id="IPR011047">
    <property type="entry name" value="Quinoprotein_ADH-like_sf"/>
</dbReference>
<dbReference type="AlphaFoldDB" id="A0A1A8ZC95"/>
<feature type="chain" id="PRO_5008382547" description="Ig-like domain (Group 3)" evidence="1">
    <location>
        <begin position="30"/>
        <end position="537"/>
    </location>
</feature>
<reference evidence="3" key="1">
    <citation type="submission" date="2016-06" db="EMBL/GenBank/DDBJ databases">
        <authorList>
            <person name="Varghese N."/>
            <person name="Submissions Spin"/>
        </authorList>
    </citation>
    <scope>NUCLEOTIDE SEQUENCE [LARGE SCALE GENOMIC DNA]</scope>
    <source>
        <strain evidence="3">DSM 44815</strain>
    </source>
</reference>
<dbReference type="PANTHER" id="PTHR47197">
    <property type="entry name" value="PROTEIN NIRF"/>
    <property type="match status" value="1"/>
</dbReference>
<name>A0A1A8ZC95_9ACTN</name>
<dbReference type="STRING" id="261654.GA0070611_1640"/>
<evidence type="ECO:0000256" key="1">
    <source>
        <dbReference type="SAM" id="SignalP"/>
    </source>
</evidence>
<keyword evidence="3" id="KW-1185">Reference proteome</keyword>
<dbReference type="RefSeq" id="WP_157740254.1">
    <property type="nucleotide sequence ID" value="NZ_LT594323.1"/>
</dbReference>
<evidence type="ECO:0000313" key="2">
    <source>
        <dbReference type="EMBL" id="SBT41472.1"/>
    </source>
</evidence>
<evidence type="ECO:0000313" key="3">
    <source>
        <dbReference type="Proteomes" id="UP000199385"/>
    </source>
</evidence>
<dbReference type="PANTHER" id="PTHR47197:SF3">
    <property type="entry name" value="DIHYDRO-HEME D1 DEHYDROGENASE"/>
    <property type="match status" value="1"/>
</dbReference>
<accession>A0A1A8ZC95</accession>
<evidence type="ECO:0008006" key="4">
    <source>
        <dbReference type="Google" id="ProtNLM"/>
    </source>
</evidence>
<sequence length="537" mass="55403">MGTRHRTFALLTALIVAATTAVPDVPAQAAVAVDAPTIWTMAGTPDGGRVFVGAVEGGVLVVDAGATSAGKVAGIGRAVGLRMGEDGHTLWVGLPNDRQIAAVDATTLAVTARYDVGAEICPGDVAPTGPFVAFAFDCLHYSDQTLPPTPTGVGVLDTRTGAVSLSPPEWSWYEPIIATSPALPGRVFATDYLVHTVSLSMLDVSDGTVRAVTSRKLGMANPVDLAVSPDGREVALTGVDVGGIQTYATTDLSPVTLYPTSCSSRSVAWSADSSRLATMCNGQDYTVALFARGTPTPLRTAAFVGGPERTPVQRGLVLDPDAGRVTIGSSGLWQPTGRYVDRIGLRPASATVTGPARGYTTRASTFTARVLLGGAPAPAGTQVVVYREQPFDNTALGTFTTDATGSVSFTDATPRSGTWTYRAHFPGDESFARTDATATFQADKLPTALTVAFTPIRKKRGSVYGTVAVDLGPTVGHRYVTVTVTTSTGTQVLTSGSVPDGAPFTATCTVTGPTTFTATYDGNDWQDAATATTTAAP</sequence>
<feature type="signal peptide" evidence="1">
    <location>
        <begin position="1"/>
        <end position="29"/>
    </location>
</feature>
<dbReference type="Gene3D" id="2.130.10.10">
    <property type="entry name" value="YVTN repeat-like/Quinoprotein amine dehydrogenase"/>
    <property type="match status" value="2"/>
</dbReference>
<protein>
    <recommendedName>
        <fullName evidence="4">Ig-like domain (Group 3)</fullName>
    </recommendedName>
</protein>
<keyword evidence="1" id="KW-0732">Signal</keyword>
<dbReference type="Proteomes" id="UP000199385">
    <property type="component" value="Chromosome I"/>
</dbReference>
<dbReference type="SUPFAM" id="SSF50998">
    <property type="entry name" value="Quinoprotein alcohol dehydrogenase-like"/>
    <property type="match status" value="1"/>
</dbReference>
<dbReference type="OrthoDB" id="4332189at2"/>
<organism evidence="2 3">
    <name type="scientific">Micromonospora auratinigra</name>
    <dbReference type="NCBI Taxonomy" id="261654"/>
    <lineage>
        <taxon>Bacteria</taxon>
        <taxon>Bacillati</taxon>
        <taxon>Actinomycetota</taxon>
        <taxon>Actinomycetes</taxon>
        <taxon>Micromonosporales</taxon>
        <taxon>Micromonosporaceae</taxon>
        <taxon>Micromonospora</taxon>
    </lineage>
</organism>
<dbReference type="EMBL" id="LT594323">
    <property type="protein sequence ID" value="SBT41472.1"/>
    <property type="molecule type" value="Genomic_DNA"/>
</dbReference>